<dbReference type="VEuPathDB" id="PiroplasmaDB:BOVATA_010170"/>
<protein>
    <submittedName>
        <fullName evidence="1">Cysteine desulfurase, putative</fullName>
    </submittedName>
</protein>
<evidence type="ECO:0000313" key="2">
    <source>
        <dbReference type="Proteomes" id="UP000236319"/>
    </source>
</evidence>
<dbReference type="RefSeq" id="XP_028865767.1">
    <property type="nucleotide sequence ID" value="XM_029009934.1"/>
</dbReference>
<dbReference type="EMBL" id="BDSA01000001">
    <property type="protein sequence ID" value="GBE59524.1"/>
    <property type="molecule type" value="Genomic_DNA"/>
</dbReference>
<comment type="caution">
    <text evidence="1">The sequence shown here is derived from an EMBL/GenBank/DDBJ whole genome shotgun (WGS) entry which is preliminary data.</text>
</comment>
<sequence>MVDPFLIVPIPEYEMRDVVEFSVRQQHLSQKQVAVEKLRLLFLIFDVAVSCMAVRWVEELFEDVEENQLECPSTPQDLAQYAFNAVYQLEGLRSLSEVKEDVPLLFSTANDMHNQRLGVDDAATLLGARASQKVEEVGGAHCVPKPDSVLQRHIGVAPEALDAFHIKNTKRAVIHAADGVRPLRAVSV</sequence>
<reference evidence="1 2" key="1">
    <citation type="journal article" date="2017" name="BMC Genomics">
        <title>Whole-genome assembly of Babesia ovata and comparative genomics between closely related pathogens.</title>
        <authorList>
            <person name="Yamagishi J."/>
            <person name="Asada M."/>
            <person name="Hakimi H."/>
            <person name="Tanaka T.Q."/>
            <person name="Sugimoto C."/>
            <person name="Kawazu S."/>
        </authorList>
    </citation>
    <scope>NUCLEOTIDE SEQUENCE [LARGE SCALE GENOMIC DNA]</scope>
    <source>
        <strain evidence="1 2">Miyake</strain>
    </source>
</reference>
<accession>A0A2H6K952</accession>
<dbReference type="AlphaFoldDB" id="A0A2H6K952"/>
<name>A0A2H6K952_9APIC</name>
<proteinExistence type="predicted"/>
<gene>
    <name evidence="1" type="ORF">BOVATA_010170</name>
</gene>
<dbReference type="Proteomes" id="UP000236319">
    <property type="component" value="Unassembled WGS sequence"/>
</dbReference>
<evidence type="ECO:0000313" key="1">
    <source>
        <dbReference type="EMBL" id="GBE59524.1"/>
    </source>
</evidence>
<organism evidence="1 2">
    <name type="scientific">Babesia ovata</name>
    <dbReference type="NCBI Taxonomy" id="189622"/>
    <lineage>
        <taxon>Eukaryota</taxon>
        <taxon>Sar</taxon>
        <taxon>Alveolata</taxon>
        <taxon>Apicomplexa</taxon>
        <taxon>Aconoidasida</taxon>
        <taxon>Piroplasmida</taxon>
        <taxon>Babesiidae</taxon>
        <taxon>Babesia</taxon>
    </lineage>
</organism>
<dbReference type="GeneID" id="39873294"/>
<keyword evidence="2" id="KW-1185">Reference proteome</keyword>